<sequence>MDSRTATSSPAGMRAAAPTTFSRRPRMILLGLTCVAVGFGFQSVSQKMKQNELAQRAAHSGEQPNFYVSVDRSGGGV</sequence>
<accession>A0AAN6NEX8</accession>
<keyword evidence="3" id="KW-1185">Reference proteome</keyword>
<protein>
    <submittedName>
        <fullName evidence="2">Uncharacterized protein</fullName>
    </submittedName>
</protein>
<evidence type="ECO:0000313" key="3">
    <source>
        <dbReference type="Proteomes" id="UP001303473"/>
    </source>
</evidence>
<organism evidence="2 3">
    <name type="scientific">Diplogelasinospora grovesii</name>
    <dbReference type="NCBI Taxonomy" id="303347"/>
    <lineage>
        <taxon>Eukaryota</taxon>
        <taxon>Fungi</taxon>
        <taxon>Dikarya</taxon>
        <taxon>Ascomycota</taxon>
        <taxon>Pezizomycotina</taxon>
        <taxon>Sordariomycetes</taxon>
        <taxon>Sordariomycetidae</taxon>
        <taxon>Sordariales</taxon>
        <taxon>Diplogelasinosporaceae</taxon>
        <taxon>Diplogelasinospora</taxon>
    </lineage>
</organism>
<name>A0AAN6NEX8_9PEZI</name>
<dbReference type="AlphaFoldDB" id="A0AAN6NEX8"/>
<gene>
    <name evidence="2" type="ORF">QBC46DRAFT_22262</name>
</gene>
<feature type="compositionally biased region" description="Polar residues" evidence="1">
    <location>
        <begin position="1"/>
        <end position="10"/>
    </location>
</feature>
<dbReference type="EMBL" id="MU853763">
    <property type="protein sequence ID" value="KAK3943844.1"/>
    <property type="molecule type" value="Genomic_DNA"/>
</dbReference>
<evidence type="ECO:0000256" key="1">
    <source>
        <dbReference type="SAM" id="MobiDB-lite"/>
    </source>
</evidence>
<reference evidence="3" key="1">
    <citation type="journal article" date="2023" name="Mol. Phylogenet. Evol.">
        <title>Genome-scale phylogeny and comparative genomics of the fungal order Sordariales.</title>
        <authorList>
            <person name="Hensen N."/>
            <person name="Bonometti L."/>
            <person name="Westerberg I."/>
            <person name="Brannstrom I.O."/>
            <person name="Guillou S."/>
            <person name="Cros-Aarteil S."/>
            <person name="Calhoun S."/>
            <person name="Haridas S."/>
            <person name="Kuo A."/>
            <person name="Mondo S."/>
            <person name="Pangilinan J."/>
            <person name="Riley R."/>
            <person name="LaButti K."/>
            <person name="Andreopoulos B."/>
            <person name="Lipzen A."/>
            <person name="Chen C."/>
            <person name="Yan M."/>
            <person name="Daum C."/>
            <person name="Ng V."/>
            <person name="Clum A."/>
            <person name="Steindorff A."/>
            <person name="Ohm R.A."/>
            <person name="Martin F."/>
            <person name="Silar P."/>
            <person name="Natvig D.O."/>
            <person name="Lalanne C."/>
            <person name="Gautier V."/>
            <person name="Ament-Velasquez S.L."/>
            <person name="Kruys A."/>
            <person name="Hutchinson M.I."/>
            <person name="Powell A.J."/>
            <person name="Barry K."/>
            <person name="Miller A.N."/>
            <person name="Grigoriev I.V."/>
            <person name="Debuchy R."/>
            <person name="Gladieux P."/>
            <person name="Hiltunen Thoren M."/>
            <person name="Johannesson H."/>
        </authorList>
    </citation>
    <scope>NUCLEOTIDE SEQUENCE [LARGE SCALE GENOMIC DNA]</scope>
    <source>
        <strain evidence="3">CBS 340.73</strain>
    </source>
</reference>
<evidence type="ECO:0000313" key="2">
    <source>
        <dbReference type="EMBL" id="KAK3943844.1"/>
    </source>
</evidence>
<comment type="caution">
    <text evidence="2">The sequence shown here is derived from an EMBL/GenBank/DDBJ whole genome shotgun (WGS) entry which is preliminary data.</text>
</comment>
<feature type="region of interest" description="Disordered" evidence="1">
    <location>
        <begin position="1"/>
        <end position="20"/>
    </location>
</feature>
<proteinExistence type="predicted"/>
<dbReference type="Proteomes" id="UP001303473">
    <property type="component" value="Unassembled WGS sequence"/>
</dbReference>